<reference evidence="2 3" key="1">
    <citation type="journal article" date="2010" name="Nature">
        <title>The Ectocarpus genome and the independent evolution of multicellularity in brown algae.</title>
        <authorList>
            <person name="Cock J.M."/>
            <person name="Sterck L."/>
            <person name="Rouze P."/>
            <person name="Scornet D."/>
            <person name="Allen A.E."/>
            <person name="Amoutzias G."/>
            <person name="Anthouard V."/>
            <person name="Artiguenave F."/>
            <person name="Aury J.M."/>
            <person name="Badger J.H."/>
            <person name="Beszteri B."/>
            <person name="Billiau K."/>
            <person name="Bonnet E."/>
            <person name="Bothwell J.H."/>
            <person name="Bowler C."/>
            <person name="Boyen C."/>
            <person name="Brownlee C."/>
            <person name="Carrano C.J."/>
            <person name="Charrier B."/>
            <person name="Cho G.Y."/>
            <person name="Coelho S.M."/>
            <person name="Collen J."/>
            <person name="Corre E."/>
            <person name="Da Silva C."/>
            <person name="Delage L."/>
            <person name="Delaroque N."/>
            <person name="Dittami S.M."/>
            <person name="Doulbeau S."/>
            <person name="Elias M."/>
            <person name="Farnham G."/>
            <person name="Gachon C.M."/>
            <person name="Gschloessl B."/>
            <person name="Heesch S."/>
            <person name="Jabbari K."/>
            <person name="Jubin C."/>
            <person name="Kawai H."/>
            <person name="Kimura K."/>
            <person name="Kloareg B."/>
            <person name="Kupper F.C."/>
            <person name="Lang D."/>
            <person name="Le Bail A."/>
            <person name="Leblanc C."/>
            <person name="Lerouge P."/>
            <person name="Lohr M."/>
            <person name="Lopez P.J."/>
            <person name="Martens C."/>
            <person name="Maumus F."/>
            <person name="Michel G."/>
            <person name="Miranda-Saavedra D."/>
            <person name="Morales J."/>
            <person name="Moreau H."/>
            <person name="Motomura T."/>
            <person name="Nagasato C."/>
            <person name="Napoli C.A."/>
            <person name="Nelson D.R."/>
            <person name="Nyvall-Collen P."/>
            <person name="Peters A.F."/>
            <person name="Pommier C."/>
            <person name="Potin P."/>
            <person name="Poulain J."/>
            <person name="Quesneville H."/>
            <person name="Read B."/>
            <person name="Rensing S.A."/>
            <person name="Ritter A."/>
            <person name="Rousvoal S."/>
            <person name="Samanta M."/>
            <person name="Samson G."/>
            <person name="Schroeder D.C."/>
            <person name="Segurens B."/>
            <person name="Strittmatter M."/>
            <person name="Tonon T."/>
            <person name="Tregear J.W."/>
            <person name="Valentin K."/>
            <person name="von Dassow P."/>
            <person name="Yamagishi T."/>
            <person name="Van de Peer Y."/>
            <person name="Wincker P."/>
        </authorList>
    </citation>
    <scope>NUCLEOTIDE SEQUENCE [LARGE SCALE GENOMIC DNA]</scope>
    <source>
        <strain evidence="3">Ec32 / CCAP1310/4</strain>
    </source>
</reference>
<dbReference type="EMBL" id="FN647931">
    <property type="protein sequence ID" value="CBN78564.1"/>
    <property type="molecule type" value="Genomic_DNA"/>
</dbReference>
<dbReference type="AlphaFoldDB" id="D8LE47"/>
<dbReference type="OMA" id="PKGHANE"/>
<evidence type="ECO:0000313" key="2">
    <source>
        <dbReference type="EMBL" id="CBN78564.1"/>
    </source>
</evidence>
<protein>
    <recommendedName>
        <fullName evidence="4">MRPL25 domain-containing protein</fullName>
    </recommendedName>
</protein>
<evidence type="ECO:0000256" key="1">
    <source>
        <dbReference type="SAM" id="MobiDB-lite"/>
    </source>
</evidence>
<dbReference type="Proteomes" id="UP000002630">
    <property type="component" value="Linkage Group LG03"/>
</dbReference>
<proteinExistence type="predicted"/>
<evidence type="ECO:0000313" key="3">
    <source>
        <dbReference type="Proteomes" id="UP000002630"/>
    </source>
</evidence>
<accession>D8LE47</accession>
<feature type="region of interest" description="Disordered" evidence="1">
    <location>
        <begin position="72"/>
        <end position="92"/>
    </location>
</feature>
<dbReference type="InParanoid" id="D8LE47"/>
<organism evidence="2 3">
    <name type="scientific">Ectocarpus siliculosus</name>
    <name type="common">Brown alga</name>
    <name type="synonym">Conferva siliculosa</name>
    <dbReference type="NCBI Taxonomy" id="2880"/>
    <lineage>
        <taxon>Eukaryota</taxon>
        <taxon>Sar</taxon>
        <taxon>Stramenopiles</taxon>
        <taxon>Ochrophyta</taxon>
        <taxon>PX clade</taxon>
        <taxon>Phaeophyceae</taxon>
        <taxon>Ectocarpales</taxon>
        <taxon>Ectocarpaceae</taxon>
        <taxon>Ectocarpus</taxon>
    </lineage>
</organism>
<keyword evidence="3" id="KW-1185">Reference proteome</keyword>
<dbReference type="eggNOG" id="ENOG502SH2Q">
    <property type="taxonomic scope" value="Eukaryota"/>
</dbReference>
<dbReference type="OrthoDB" id="18529at2759"/>
<dbReference type="EMBL" id="FN649728">
    <property type="protein sequence ID" value="CBN78564.1"/>
    <property type="molecule type" value="Genomic_DNA"/>
</dbReference>
<sequence>MNRLVRFGAEALKPQRVAGAHKWQTPRVSRRKANVLRKKAIRDGSFGSVVMDADTGKAIGGWDPAWDIFEAPAPRPLRPPKLHKNQRDRAQRAEKITAKLGEQEARLKDLNRVKAVPKPKPEDGTLALLRWLKTSGAAKKR</sequence>
<gene>
    <name evidence="2" type="ORF">Esi_0129_0075</name>
</gene>
<name>D8LE47_ECTSI</name>
<evidence type="ECO:0008006" key="4">
    <source>
        <dbReference type="Google" id="ProtNLM"/>
    </source>
</evidence>